<organism evidence="1 2">
    <name type="scientific">Irpex rosettiformis</name>
    <dbReference type="NCBI Taxonomy" id="378272"/>
    <lineage>
        <taxon>Eukaryota</taxon>
        <taxon>Fungi</taxon>
        <taxon>Dikarya</taxon>
        <taxon>Basidiomycota</taxon>
        <taxon>Agaricomycotina</taxon>
        <taxon>Agaricomycetes</taxon>
        <taxon>Polyporales</taxon>
        <taxon>Irpicaceae</taxon>
        <taxon>Irpex</taxon>
    </lineage>
</organism>
<sequence>MMQQPTPAPSEYRSSPPPFPAVSQTQPVAVAEDHQIEYPSPPQNIGSAPFYVLSSLFDKLQIERKPDKRRKLLDSWFNHWREEKGFDLYPVLRLILPQKDRERSVYGLKEKNLAKIYIKLIPLNRQDPDSIRLLNWKRPSERFASSGDFPNVLYEVISKRSSVIQGSLSIDELNDTLDLLSEHMGKSDIQAKIMQKVYNRTTPEEQRWIVRIILKDMIISVKETTVFSVFHPDAQALFNTCSDLKKIAWELWDPKRRLNEQDKSVQLFHAFAPMLCKRTMGNVEESVKEMQGGKFIIEEKLDGERMQLHKRGNEYFYCSRKGKDYTYLYGKHVGSGSLTPFIDDAFDLRVDEIILDGEMLVWDPVSERNLPFGRLKTAALDKSKAEFNPRPCFKVFDLLYLNGMSLSRRSLKVRKKNLKSCISPIKGRIELATEFEGKTAQDVRSRMEEIIAQKGEGLVIKHPDSEYVLNGRNKDWIKVKPEYMDSMGETVDVLIVAGNYGTGRRSGGVSTLICAVREDRRQEETDDDDPKYSTFVRIGTGFSYADYIWMRQKPWKTWDPKNPPSFLLTSKRGQDDKGDMYLEPEDSFIVKVKAAEINASDQYHLGYTMRFPRAIAIRDDLGIADCMTASAVFEQMRSIRKRREEKQDGKAKKRRKIAAAPTVLPQYQSLSMEAVQVESNLFNGRKFMVASDPKSQTGDTDKAELQKLIKAYGGKCLQVANPKKPEGTMVVYDGNSTPYDIKLIMQRGVFDIVKPTWIKACVAKGEILPLRKKYFFHATESSQTEPDYDADIDDDDKEGSETEQSETEDKDVDLPTPAPAATRVSKEPDTSQIDPSLADWFQIDKKDAEPAQAVPDDDSETEPESDNMDTQDIEADPVDAGDDDWYQFQTAEDGTRSQSRLESQTQPETQEAVTMGESDTAMEYDQDLIFRHLCFYLDTPANARKNGMSVNNKDEDAIEKSFKEIAETLTTRGGKLVDLDDPKLTHIVFDDRDTTRRIELSKRTSTPKRRQLVLGDFVRACVEEDTLLDEDGFAP</sequence>
<keyword evidence="1" id="KW-0436">Ligase</keyword>
<name>A0ACB8UBU9_9APHY</name>
<evidence type="ECO:0000313" key="1">
    <source>
        <dbReference type="EMBL" id="KAI0091679.1"/>
    </source>
</evidence>
<reference evidence="1" key="1">
    <citation type="journal article" date="2021" name="Environ. Microbiol.">
        <title>Gene family expansions and transcriptome signatures uncover fungal adaptations to wood decay.</title>
        <authorList>
            <person name="Hage H."/>
            <person name="Miyauchi S."/>
            <person name="Viragh M."/>
            <person name="Drula E."/>
            <person name="Min B."/>
            <person name="Chaduli D."/>
            <person name="Navarro D."/>
            <person name="Favel A."/>
            <person name="Norest M."/>
            <person name="Lesage-Meessen L."/>
            <person name="Balint B."/>
            <person name="Merenyi Z."/>
            <person name="de Eugenio L."/>
            <person name="Morin E."/>
            <person name="Martinez A.T."/>
            <person name="Baldrian P."/>
            <person name="Stursova M."/>
            <person name="Martinez M.J."/>
            <person name="Novotny C."/>
            <person name="Magnuson J.K."/>
            <person name="Spatafora J.W."/>
            <person name="Maurice S."/>
            <person name="Pangilinan J."/>
            <person name="Andreopoulos W."/>
            <person name="LaButti K."/>
            <person name="Hundley H."/>
            <person name="Na H."/>
            <person name="Kuo A."/>
            <person name="Barry K."/>
            <person name="Lipzen A."/>
            <person name="Henrissat B."/>
            <person name="Riley R."/>
            <person name="Ahrendt S."/>
            <person name="Nagy L.G."/>
            <person name="Grigoriev I.V."/>
            <person name="Martin F."/>
            <person name="Rosso M.N."/>
        </authorList>
    </citation>
    <scope>NUCLEOTIDE SEQUENCE</scope>
    <source>
        <strain evidence="1">CBS 384.51</strain>
    </source>
</reference>
<gene>
    <name evidence="1" type="ORF">BDY19DRAFT_931750</name>
</gene>
<comment type="caution">
    <text evidence="1">The sequence shown here is derived from an EMBL/GenBank/DDBJ whole genome shotgun (WGS) entry which is preliminary data.</text>
</comment>
<dbReference type="Proteomes" id="UP001055072">
    <property type="component" value="Unassembled WGS sequence"/>
</dbReference>
<proteinExistence type="predicted"/>
<protein>
    <submittedName>
        <fullName evidence="1">DNA ligase 4</fullName>
    </submittedName>
</protein>
<keyword evidence="2" id="KW-1185">Reference proteome</keyword>
<accession>A0ACB8UBU9</accession>
<evidence type="ECO:0000313" key="2">
    <source>
        <dbReference type="Proteomes" id="UP001055072"/>
    </source>
</evidence>
<dbReference type="EMBL" id="MU274905">
    <property type="protein sequence ID" value="KAI0091679.1"/>
    <property type="molecule type" value="Genomic_DNA"/>
</dbReference>